<dbReference type="EMBL" id="OX291503">
    <property type="protein sequence ID" value="CAI1659984.1"/>
    <property type="molecule type" value="Genomic_DNA"/>
</dbReference>
<sequence>MNLLYHLWRSGISRTSSFLFSLLVVSREMCLGNKKAYQITLAKRCFLVSGGFICPTVSQSVHF</sequence>
<proteinExistence type="predicted"/>
<dbReference type="Proteomes" id="UP001152964">
    <property type="component" value="Chromosome 13"/>
</dbReference>
<name>A0ABN8VL29_SACEU</name>
<evidence type="ECO:0000313" key="1">
    <source>
        <dbReference type="EMBL" id="CAI1659984.1"/>
    </source>
</evidence>
<evidence type="ECO:0000313" key="2">
    <source>
        <dbReference type="Proteomes" id="UP001152964"/>
    </source>
</evidence>
<reference evidence="1" key="1">
    <citation type="submission" date="2022-08" db="EMBL/GenBank/DDBJ databases">
        <authorList>
            <person name="Byrne P K."/>
        </authorList>
    </citation>
    <scope>NUCLEOTIDE SEQUENCE</scope>
    <source>
        <strain evidence="1">UCD650</strain>
    </source>
</reference>
<keyword evidence="2" id="KW-1185">Reference proteome</keyword>
<gene>
    <name evidence="1" type="primary">U6500M04570</name>
    <name evidence="1" type="ORF">SEUBUCD650_0M04570</name>
</gene>
<organism evidence="1 2">
    <name type="scientific">Saccharomyces eubayanus</name>
    <name type="common">Yeast</name>
    <dbReference type="NCBI Taxonomy" id="1080349"/>
    <lineage>
        <taxon>Eukaryota</taxon>
        <taxon>Fungi</taxon>
        <taxon>Dikarya</taxon>
        <taxon>Ascomycota</taxon>
        <taxon>Saccharomycotina</taxon>
        <taxon>Saccharomycetes</taxon>
        <taxon>Saccharomycetales</taxon>
        <taxon>Saccharomycetaceae</taxon>
        <taxon>Saccharomyces</taxon>
    </lineage>
</organism>
<protein>
    <recommendedName>
        <fullName evidence="3">Secreted protein</fullName>
    </recommendedName>
</protein>
<evidence type="ECO:0008006" key="3">
    <source>
        <dbReference type="Google" id="ProtNLM"/>
    </source>
</evidence>
<accession>A0ABN8VL29</accession>